<proteinExistence type="predicted"/>
<keyword evidence="2" id="KW-1185">Reference proteome</keyword>
<comment type="caution">
    <text evidence="1">The sequence shown here is derived from an EMBL/GenBank/DDBJ whole genome shotgun (WGS) entry which is preliminary data.</text>
</comment>
<dbReference type="GO" id="GO:0006508">
    <property type="term" value="P:proteolysis"/>
    <property type="evidence" value="ECO:0007669"/>
    <property type="project" value="InterPro"/>
</dbReference>
<accession>A0AAD4QCM2</accession>
<dbReference type="GO" id="GO:0004252">
    <property type="term" value="F:serine-type endopeptidase activity"/>
    <property type="evidence" value="ECO:0007669"/>
    <property type="project" value="InterPro"/>
</dbReference>
<dbReference type="Proteomes" id="UP001201163">
    <property type="component" value="Unassembled WGS sequence"/>
</dbReference>
<sequence length="241" mass="25564">MSMAARHDVPNPGLVLQHEYTWTNVDEPYLNWVNYIAIEQTAPVDDVTSVCNLFAQLGGAWRQRPLLISSGDYGVGTATPTMALVTSDSSPSTLCTKQYTGSGASRPPFSQVPGSPISVARRTMLGVVVASVTGQGLLPRPSYQDGAGNNLPPGSSTLVVEYASLYSPAGRGISDIAARARLRAAAPTRSPQLLGSQLSLEGILCVSPDFFLFLSGMADSGLLEPTCAKLEKPTVSENKWY</sequence>
<organism evidence="1 2">
    <name type="scientific">Lactarius akahatsu</name>
    <dbReference type="NCBI Taxonomy" id="416441"/>
    <lineage>
        <taxon>Eukaryota</taxon>
        <taxon>Fungi</taxon>
        <taxon>Dikarya</taxon>
        <taxon>Basidiomycota</taxon>
        <taxon>Agaricomycotina</taxon>
        <taxon>Agaricomycetes</taxon>
        <taxon>Russulales</taxon>
        <taxon>Russulaceae</taxon>
        <taxon>Lactarius</taxon>
    </lineage>
</organism>
<protein>
    <submittedName>
        <fullName evidence="1">Uncharacterized protein</fullName>
    </submittedName>
</protein>
<evidence type="ECO:0000313" key="2">
    <source>
        <dbReference type="Proteomes" id="UP001201163"/>
    </source>
</evidence>
<evidence type="ECO:0000313" key="1">
    <source>
        <dbReference type="EMBL" id="KAH8989062.1"/>
    </source>
</evidence>
<name>A0AAD4QCM2_9AGAM</name>
<dbReference type="AlphaFoldDB" id="A0AAD4QCM2"/>
<dbReference type="Gene3D" id="3.40.50.200">
    <property type="entry name" value="Peptidase S8/S53 domain"/>
    <property type="match status" value="1"/>
</dbReference>
<dbReference type="EMBL" id="JAKELL010000039">
    <property type="protein sequence ID" value="KAH8989062.1"/>
    <property type="molecule type" value="Genomic_DNA"/>
</dbReference>
<gene>
    <name evidence="1" type="ORF">EDB92DRAFT_2115390</name>
</gene>
<dbReference type="InterPro" id="IPR036852">
    <property type="entry name" value="Peptidase_S8/S53_dom_sf"/>
</dbReference>
<reference evidence="1" key="1">
    <citation type="submission" date="2022-01" db="EMBL/GenBank/DDBJ databases">
        <title>Comparative genomics reveals a dynamic genome evolution in the ectomycorrhizal milk-cap (Lactarius) mushrooms.</title>
        <authorList>
            <consortium name="DOE Joint Genome Institute"/>
            <person name="Lebreton A."/>
            <person name="Tang N."/>
            <person name="Kuo A."/>
            <person name="LaButti K."/>
            <person name="Drula E."/>
            <person name="Barry K."/>
            <person name="Clum A."/>
            <person name="Lipzen A."/>
            <person name="Mousain D."/>
            <person name="Ng V."/>
            <person name="Wang R."/>
            <person name="Wang X."/>
            <person name="Dai Y."/>
            <person name="Henrissat B."/>
            <person name="Grigoriev I.V."/>
            <person name="Guerin-Laguette A."/>
            <person name="Yu F."/>
            <person name="Martin F.M."/>
        </authorList>
    </citation>
    <scope>NUCLEOTIDE SEQUENCE</scope>
    <source>
        <strain evidence="1">QP</strain>
    </source>
</reference>